<dbReference type="GO" id="GO:0051131">
    <property type="term" value="P:chaperone-mediated protein complex assembly"/>
    <property type="evidence" value="ECO:0007669"/>
    <property type="project" value="InterPro"/>
</dbReference>
<dbReference type="PANTHER" id="PTHR43680:SF2">
    <property type="entry name" value="NITRATE REDUCTASE MOLYBDENUM COFACTOR ASSEMBLY CHAPERONE NARJ"/>
    <property type="match status" value="1"/>
</dbReference>
<accession>A0A521CMV0</accession>
<dbReference type="EMBL" id="FXTI01000004">
    <property type="protein sequence ID" value="SMO60774.1"/>
    <property type="molecule type" value="Genomic_DNA"/>
</dbReference>
<dbReference type="Proteomes" id="UP000315636">
    <property type="component" value="Unassembled WGS sequence"/>
</dbReference>
<gene>
    <name evidence="2" type="ORF">SAMN06264849_10483</name>
</gene>
<name>A0A521CMV0_9BACL</name>
<reference evidence="2 3" key="1">
    <citation type="submission" date="2017-05" db="EMBL/GenBank/DDBJ databases">
        <authorList>
            <person name="Varghese N."/>
            <person name="Submissions S."/>
        </authorList>
    </citation>
    <scope>NUCLEOTIDE SEQUENCE [LARGE SCALE GENOMIC DNA]</scope>
    <source>
        <strain evidence="2 3">DSM 45474</strain>
    </source>
</reference>
<dbReference type="InterPro" id="IPR003765">
    <property type="entry name" value="NO3_reductase_chaperone_NarJ"/>
</dbReference>
<dbReference type="AlphaFoldDB" id="A0A521CMV0"/>
<proteinExistence type="predicted"/>
<dbReference type="InterPro" id="IPR036411">
    <property type="entry name" value="TorD-like_sf"/>
</dbReference>
<organism evidence="2 3">
    <name type="scientific">Melghirimyces algeriensis</name>
    <dbReference type="NCBI Taxonomy" id="910412"/>
    <lineage>
        <taxon>Bacteria</taxon>
        <taxon>Bacillati</taxon>
        <taxon>Bacillota</taxon>
        <taxon>Bacilli</taxon>
        <taxon>Bacillales</taxon>
        <taxon>Thermoactinomycetaceae</taxon>
        <taxon>Melghirimyces</taxon>
    </lineage>
</organism>
<evidence type="ECO:0000256" key="1">
    <source>
        <dbReference type="ARBA" id="ARBA00023063"/>
    </source>
</evidence>
<evidence type="ECO:0000313" key="2">
    <source>
        <dbReference type="EMBL" id="SMO60774.1"/>
    </source>
</evidence>
<dbReference type="GO" id="GO:0016530">
    <property type="term" value="F:metallochaperone activity"/>
    <property type="evidence" value="ECO:0007669"/>
    <property type="project" value="TreeGrafter"/>
</dbReference>
<dbReference type="GO" id="GO:0051082">
    <property type="term" value="F:unfolded protein binding"/>
    <property type="evidence" value="ECO:0007669"/>
    <property type="project" value="InterPro"/>
</dbReference>
<dbReference type="SUPFAM" id="SSF89155">
    <property type="entry name" value="TorD-like"/>
    <property type="match status" value="1"/>
</dbReference>
<sequence length="186" mass="21734">MDLEAIRRVFQLASFFLLYPDQKWWTSLDWVRKEVNDLQEWPEVFSSFNQFLDRFAQVEQDEWCARYVQTFDFGRSTNLYVTYARFGEQQERGSVLLKMKQKYRLAGLEPTENELSDYLPLMLEFASAVDVDTISDVFGEHVETIRFIRDELDQMKSPYVHVLDASIAALEAVGVSSTDRKGEGCK</sequence>
<dbReference type="Pfam" id="PF02613">
    <property type="entry name" value="Nitrate_red_del"/>
    <property type="match status" value="1"/>
</dbReference>
<dbReference type="GO" id="GO:0042128">
    <property type="term" value="P:nitrate assimilation"/>
    <property type="evidence" value="ECO:0007669"/>
    <property type="project" value="UniProtKB-KW"/>
</dbReference>
<dbReference type="NCBIfam" id="TIGR00684">
    <property type="entry name" value="narJ"/>
    <property type="match status" value="1"/>
</dbReference>
<dbReference type="InterPro" id="IPR020945">
    <property type="entry name" value="DMSO/NO3_reduct_chaperone"/>
</dbReference>
<dbReference type="Gene3D" id="1.10.3480.10">
    <property type="entry name" value="TorD-like"/>
    <property type="match status" value="1"/>
</dbReference>
<dbReference type="OrthoDB" id="5296272at2"/>
<dbReference type="RefSeq" id="WP_142505164.1">
    <property type="nucleotide sequence ID" value="NZ_FXTI01000004.1"/>
</dbReference>
<keyword evidence="1" id="KW-0534">Nitrate assimilation</keyword>
<protein>
    <submittedName>
        <fullName evidence="2">Respiratory nitrate reductase chaperone NarJ</fullName>
    </submittedName>
</protein>
<dbReference type="PANTHER" id="PTHR43680">
    <property type="entry name" value="NITRATE REDUCTASE MOLYBDENUM COFACTOR ASSEMBLY CHAPERONE"/>
    <property type="match status" value="1"/>
</dbReference>
<keyword evidence="3" id="KW-1185">Reference proteome</keyword>
<evidence type="ECO:0000313" key="3">
    <source>
        <dbReference type="Proteomes" id="UP000315636"/>
    </source>
</evidence>